<dbReference type="EMBL" id="AXCM01005792">
    <property type="status" value="NOT_ANNOTATED_CDS"/>
    <property type="molecule type" value="Genomic_DNA"/>
</dbReference>
<reference evidence="3" key="1">
    <citation type="submission" date="2013-09" db="EMBL/GenBank/DDBJ databases">
        <title>The Genome Sequence of Anopheles culicifacies species A.</title>
        <authorList>
            <consortium name="The Broad Institute Genomics Platform"/>
            <person name="Neafsey D.E."/>
            <person name="Besansky N."/>
            <person name="Howell P."/>
            <person name="Walton C."/>
            <person name="Young S.K."/>
            <person name="Zeng Q."/>
            <person name="Gargeya S."/>
            <person name="Fitzgerald M."/>
            <person name="Haas B."/>
            <person name="Abouelleil A."/>
            <person name="Allen A.W."/>
            <person name="Alvarado L."/>
            <person name="Arachchi H.M."/>
            <person name="Berlin A.M."/>
            <person name="Chapman S.B."/>
            <person name="Gainer-Dewar J."/>
            <person name="Goldberg J."/>
            <person name="Griggs A."/>
            <person name="Gujja S."/>
            <person name="Hansen M."/>
            <person name="Howarth C."/>
            <person name="Imamovic A."/>
            <person name="Ireland A."/>
            <person name="Larimer J."/>
            <person name="McCowan C."/>
            <person name="Murphy C."/>
            <person name="Pearson M."/>
            <person name="Poon T.W."/>
            <person name="Priest M."/>
            <person name="Roberts A."/>
            <person name="Saif S."/>
            <person name="Shea T."/>
            <person name="Sisk P."/>
            <person name="Sykes S."/>
            <person name="Wortman J."/>
            <person name="Nusbaum C."/>
            <person name="Birren B."/>
        </authorList>
    </citation>
    <scope>NUCLEOTIDE SEQUENCE [LARGE SCALE GENOMIC DNA]</scope>
    <source>
        <strain evidence="3">A-37</strain>
    </source>
</reference>
<keyword evidence="1" id="KW-0732">Signal</keyword>
<dbReference type="Pfam" id="PF06477">
    <property type="entry name" value="DUF1091"/>
    <property type="match status" value="5"/>
</dbReference>
<name>A0A182LRD6_9DIPT</name>
<protein>
    <submittedName>
        <fullName evidence="2">Uncharacterized protein</fullName>
    </submittedName>
</protein>
<dbReference type="InterPro" id="IPR036846">
    <property type="entry name" value="GM2-AP_sf"/>
</dbReference>
<dbReference type="EMBL" id="AXCM01005791">
    <property type="status" value="NOT_ANNOTATED_CDS"/>
    <property type="molecule type" value="Genomic_DNA"/>
</dbReference>
<accession>A0A182LRD6</accession>
<evidence type="ECO:0000313" key="2">
    <source>
        <dbReference type="EnsemblMetazoa" id="ACUA000073-PA"/>
    </source>
</evidence>
<evidence type="ECO:0000313" key="3">
    <source>
        <dbReference type="Proteomes" id="UP000075883"/>
    </source>
</evidence>
<dbReference type="PANTHER" id="PTHR20898:SF1">
    <property type="entry name" value="MD-2-RELATED LIPID-RECOGNITION DOMAIN-CONTAINING PROTEIN"/>
    <property type="match status" value="1"/>
</dbReference>
<dbReference type="AlphaFoldDB" id="A0A182LRD6"/>
<sequence length="756" mass="87501">LIPVLSKVVVKYNIKLINVTRTINNIQTITNQTVTFEMEMFRELKEMKATFSYYVVGLDSNSLNHLITRTVDVCAFLKRPSMDRFVKNVYDQMQRNNRIPTKCPIPPGAYYIRNVSPTSVRLPGFFPESGFVFDNNYYSGLRSEPMVECRFHGKLVRVTDDMLHSSKLILTYYAVTLNKLVQTVLVKRSLNLCFFIRNPQSDRLVNTIYNYVKERSNFPLLPYCTEIDFKSKVKNIVVSTTYYRRESVTHQSFDFDVNITSPLYFSYYSIVGNGTVRNALVKRAVDLCFYMQNPNSDRLLKVVYDYVRQRTNLPKRCPVPAASYHIRNVRPADVPVPTFIPEAEFIMELIYRNELTAAYYVVTGESKNRILQRMVDLCAYVKRPSTDRFIRVFYDHMLPNNRFVTGCPIPPKETFYVRNLYPSAIRVPGFLPESNFIFETSYQTGVLMETFINNVMRPFISFKEVKVNGKFVNVSIVDVGAYEFNVTHLMQIQAKHLIRDVKIFISYFVRAFDGAVQKELISRWVDGCEFIRRPGSDRLVKMYYDIIKKYSKIPRCPFDVGDEMVLNFTPSCFPVPGILPQTDFLIEVRAYTNALTKHHISPITNPNCAQSDYDSSIDHAMRASPILIVLCTHLTLAFGGKSEKLQASYYVRSGMLENLLYDSRLDLCAFFVRPNERLVKMVFDNLKRHGVMPKGCPVHPGDSMILTNVTLNYINLPVYLPETSFKLVVKCWQGPEKTLIFDSRWNGRLKKLIVKN</sequence>
<dbReference type="SMART" id="SM00697">
    <property type="entry name" value="DM8"/>
    <property type="match status" value="5"/>
</dbReference>
<dbReference type="VEuPathDB" id="VectorBase:ACUA000073"/>
<dbReference type="EnsemblMetazoa" id="ACUA000073-RA">
    <property type="protein sequence ID" value="ACUA000073-PA"/>
    <property type="gene ID" value="ACUA000073"/>
</dbReference>
<dbReference type="InterPro" id="IPR010512">
    <property type="entry name" value="DUF1091"/>
</dbReference>
<organism evidence="2 3">
    <name type="scientific">Anopheles culicifacies</name>
    <dbReference type="NCBI Taxonomy" id="139723"/>
    <lineage>
        <taxon>Eukaryota</taxon>
        <taxon>Metazoa</taxon>
        <taxon>Ecdysozoa</taxon>
        <taxon>Arthropoda</taxon>
        <taxon>Hexapoda</taxon>
        <taxon>Insecta</taxon>
        <taxon>Pterygota</taxon>
        <taxon>Neoptera</taxon>
        <taxon>Endopterygota</taxon>
        <taxon>Diptera</taxon>
        <taxon>Nematocera</taxon>
        <taxon>Culicoidea</taxon>
        <taxon>Culicidae</taxon>
        <taxon>Anophelinae</taxon>
        <taxon>Anopheles</taxon>
        <taxon>culicifacies species complex</taxon>
    </lineage>
</organism>
<dbReference type="PANTHER" id="PTHR20898">
    <property type="entry name" value="DAEDALUS ON 3-RELATED-RELATED"/>
    <property type="match status" value="1"/>
</dbReference>
<dbReference type="EMBL" id="AXCM01005793">
    <property type="status" value="NOT_ANNOTATED_CDS"/>
    <property type="molecule type" value="Genomic_DNA"/>
</dbReference>
<dbReference type="Gene3D" id="2.70.220.10">
    <property type="entry name" value="Ganglioside GM2 activator"/>
    <property type="match status" value="1"/>
</dbReference>
<dbReference type="EMBL" id="AXCM01005790">
    <property type="status" value="NOT_ANNOTATED_CDS"/>
    <property type="molecule type" value="Genomic_DNA"/>
</dbReference>
<keyword evidence="3" id="KW-1185">Reference proteome</keyword>
<proteinExistence type="predicted"/>
<evidence type="ECO:0000256" key="1">
    <source>
        <dbReference type="ARBA" id="ARBA00022729"/>
    </source>
</evidence>
<reference evidence="2" key="2">
    <citation type="submission" date="2020-05" db="UniProtKB">
        <authorList>
            <consortium name="EnsemblMetazoa"/>
        </authorList>
    </citation>
    <scope>IDENTIFICATION</scope>
    <source>
        <strain evidence="2">A-37</strain>
    </source>
</reference>
<dbReference type="Proteomes" id="UP000075883">
    <property type="component" value="Unassembled WGS sequence"/>
</dbReference>